<dbReference type="Pfam" id="PF07905">
    <property type="entry name" value="PucR"/>
    <property type="match status" value="1"/>
</dbReference>
<comment type="caution">
    <text evidence="3">The sequence shown here is derived from an EMBL/GenBank/DDBJ whole genome shotgun (WGS) entry which is preliminary data.</text>
</comment>
<dbReference type="Gene3D" id="1.10.10.2840">
    <property type="entry name" value="PucR C-terminal helix-turn-helix domain"/>
    <property type="match status" value="1"/>
</dbReference>
<reference evidence="3 4" key="1">
    <citation type="submission" date="2023-04" db="EMBL/GenBank/DDBJ databases">
        <title>Fusibacter bizertensis strain WBS, isolated from littoral bottom sediments of the Arctic seas - biochemical and genomic analysis.</title>
        <authorList>
            <person name="Brioukhanov A.L."/>
        </authorList>
    </citation>
    <scope>NUCLEOTIDE SEQUENCE [LARGE SCALE GENOMIC DNA]</scope>
    <source>
        <strain evidence="3 4">WBS</strain>
    </source>
</reference>
<proteinExistence type="predicted"/>
<dbReference type="InterPro" id="IPR051448">
    <property type="entry name" value="CdaR-like_regulators"/>
</dbReference>
<dbReference type="EMBL" id="JARYZI010000009">
    <property type="protein sequence ID" value="MDH8679072.1"/>
    <property type="molecule type" value="Genomic_DNA"/>
</dbReference>
<protein>
    <submittedName>
        <fullName evidence="3">PucR family transcriptional regulator ligand-binding domain-containing protein</fullName>
    </submittedName>
</protein>
<evidence type="ECO:0000313" key="3">
    <source>
        <dbReference type="EMBL" id="MDH8679072.1"/>
    </source>
</evidence>
<dbReference type="PANTHER" id="PTHR33744:SF1">
    <property type="entry name" value="DNA-BINDING TRANSCRIPTIONAL ACTIVATOR ADER"/>
    <property type="match status" value="1"/>
</dbReference>
<evidence type="ECO:0000259" key="1">
    <source>
        <dbReference type="Pfam" id="PF07905"/>
    </source>
</evidence>
<gene>
    <name evidence="3" type="ORF">QE109_13005</name>
</gene>
<dbReference type="PANTHER" id="PTHR33744">
    <property type="entry name" value="CARBOHYDRATE DIACID REGULATOR"/>
    <property type="match status" value="1"/>
</dbReference>
<keyword evidence="4" id="KW-1185">Reference proteome</keyword>
<dbReference type="RefSeq" id="WP_281094968.1">
    <property type="nucleotide sequence ID" value="NZ_JARYZI010000009.1"/>
</dbReference>
<dbReference type="InterPro" id="IPR042070">
    <property type="entry name" value="PucR_C-HTH_sf"/>
</dbReference>
<evidence type="ECO:0000259" key="2">
    <source>
        <dbReference type="Pfam" id="PF13556"/>
    </source>
</evidence>
<evidence type="ECO:0000313" key="4">
    <source>
        <dbReference type="Proteomes" id="UP001158045"/>
    </source>
</evidence>
<dbReference type="InterPro" id="IPR012914">
    <property type="entry name" value="PucR_dom"/>
</dbReference>
<dbReference type="Proteomes" id="UP001158045">
    <property type="component" value="Unassembled WGS sequence"/>
</dbReference>
<name>A0ABT6NF63_9FIRM</name>
<dbReference type="Pfam" id="PF13556">
    <property type="entry name" value="HTH_30"/>
    <property type="match status" value="1"/>
</dbReference>
<accession>A0ABT6NF63</accession>
<dbReference type="InterPro" id="IPR025736">
    <property type="entry name" value="PucR_C-HTH_dom"/>
</dbReference>
<sequence>MSISLYEATKLHTFRKFRLVSGVGGLDNPVDKVGILDWEFFSRQEGQFVHGEFVLTSLLFAKDHPEYIFEAVRDLIIDGASGLAVKNIYYSEMPPEVIELSNEKRFPIFIFDNSAYFEDIITEVNDRIRFADSFELMEAKVDLLANKQLDKNTVKEVALELNSHFCDKHLVIYLKSKKYLHDVTFMTFIEKAKKQKLFHKSTSLIKYQTGLLIVITWNDVIAVDKAIQSAYASLEEVALNIYDFHVGISCSHESLYDIDFAINEAFYAQKIAAYTQKDQMAFSEIGIYQILLPYCDDHWVRTFMRQMVDPILKYDTQYHSELLETAIVYVTHYGNAQKAADVLFVHKNTIRYRLSKIAEILGFKEDDESFFEQLSVAIKLHQLNQIQNR</sequence>
<feature type="domain" description="PucR C-terminal helix-turn-helix" evidence="2">
    <location>
        <begin position="322"/>
        <end position="379"/>
    </location>
</feature>
<feature type="domain" description="Purine catabolism PurC-like" evidence="1">
    <location>
        <begin position="9"/>
        <end position="128"/>
    </location>
</feature>
<organism evidence="3 4">
    <name type="scientific">Fusibacter bizertensis</name>
    <dbReference type="NCBI Taxonomy" id="1488331"/>
    <lineage>
        <taxon>Bacteria</taxon>
        <taxon>Bacillati</taxon>
        <taxon>Bacillota</taxon>
        <taxon>Clostridia</taxon>
        <taxon>Eubacteriales</taxon>
        <taxon>Eubacteriales Family XII. Incertae Sedis</taxon>
        <taxon>Fusibacter</taxon>
    </lineage>
</organism>